<sequence>MLLITLLSCKDDDDGIGSDCIDPSLINEDVICIPIRYAPVCGCDGKTYYGPCEASAAGVLHWTEGVCP</sequence>
<dbReference type="SUPFAM" id="SSF100895">
    <property type="entry name" value="Kazal-type serine protease inhibitors"/>
    <property type="match status" value="1"/>
</dbReference>
<keyword evidence="3" id="KW-1185">Reference proteome</keyword>
<dbReference type="PROSITE" id="PS51465">
    <property type="entry name" value="KAZAL_2"/>
    <property type="match status" value="1"/>
</dbReference>
<dbReference type="Proteomes" id="UP001319180">
    <property type="component" value="Unassembled WGS sequence"/>
</dbReference>
<name>A0AAP2GJG3_9BACT</name>
<reference evidence="2 3" key="1">
    <citation type="submission" date="2021-05" db="EMBL/GenBank/DDBJ databases">
        <title>A Polyphasic approach of four new species of the genus Ohtaekwangia: Ohtaekwangia histidinii sp. nov., Ohtaekwangia cretensis sp. nov., Ohtaekwangia indiensis sp. nov., Ohtaekwangia reichenbachii sp. nov. from diverse environment.</title>
        <authorList>
            <person name="Octaviana S."/>
        </authorList>
    </citation>
    <scope>NUCLEOTIDE SEQUENCE [LARGE SCALE GENOMIC DNA]</scope>
    <source>
        <strain evidence="2 3">PWU37</strain>
    </source>
</reference>
<gene>
    <name evidence="2" type="ORF">KK078_22620</name>
</gene>
<proteinExistence type="predicted"/>
<comment type="caution">
    <text evidence="2">The sequence shown here is derived from an EMBL/GenBank/DDBJ whole genome shotgun (WGS) entry which is preliminary data.</text>
</comment>
<evidence type="ECO:0000313" key="3">
    <source>
        <dbReference type="Proteomes" id="UP001319180"/>
    </source>
</evidence>
<feature type="domain" description="Kazal-like" evidence="1">
    <location>
        <begin position="14"/>
        <end position="68"/>
    </location>
</feature>
<dbReference type="InterPro" id="IPR002350">
    <property type="entry name" value="Kazal_dom"/>
</dbReference>
<dbReference type="Gene3D" id="3.30.60.30">
    <property type="match status" value="1"/>
</dbReference>
<evidence type="ECO:0000313" key="2">
    <source>
        <dbReference type="EMBL" id="MBT1689376.1"/>
    </source>
</evidence>
<dbReference type="Pfam" id="PF07648">
    <property type="entry name" value="Kazal_2"/>
    <property type="match status" value="1"/>
</dbReference>
<dbReference type="AlphaFoldDB" id="A0AAP2GJG3"/>
<dbReference type="InterPro" id="IPR036058">
    <property type="entry name" value="Kazal_dom_sf"/>
</dbReference>
<accession>A0AAP2GJG3</accession>
<protein>
    <submittedName>
        <fullName evidence="2">Kazal domain protein</fullName>
    </submittedName>
</protein>
<organism evidence="2 3">
    <name type="scientific">Dawidia soli</name>
    <dbReference type="NCBI Taxonomy" id="2782352"/>
    <lineage>
        <taxon>Bacteria</taxon>
        <taxon>Pseudomonadati</taxon>
        <taxon>Bacteroidota</taxon>
        <taxon>Cytophagia</taxon>
        <taxon>Cytophagales</taxon>
        <taxon>Chryseotaleaceae</taxon>
        <taxon>Dawidia</taxon>
    </lineage>
</organism>
<dbReference type="EMBL" id="JAHESC010000040">
    <property type="protein sequence ID" value="MBT1689376.1"/>
    <property type="molecule type" value="Genomic_DNA"/>
</dbReference>
<evidence type="ECO:0000259" key="1">
    <source>
        <dbReference type="PROSITE" id="PS51465"/>
    </source>
</evidence>